<sequence length="724" mass="78536">MVWYPVLLLGCAALSSAAPSFTVKGSRPTILEGVGFQLDLALSYPSGDNLAAGSSIYVRVQKGSQPISGVKTYPLYSGDELRTSLTLSDLVLNEVGTHELTVDVAYSADFLGASSGTYDAWVISGFVSLLPPLFVVLVAGLTQEVLWALWVGLFVAGAIVHQGNIFDAFLRTLDTYLVNSLADSGHAFVILFSWFLAGLVAVVQKSGGGHGIANIMLKRISTRRGVQLAVYLLGFVIFFDDYANTLILGNTMRGISDAFFVSREKLAFLVDATTAPIASLAPISSWIGFEVGLINDQLETLKGLGYTDALAEAGLTSGYGIFLSSLASRYYPIFMLVFQLSLIIFQRDAGPMLQAERRAVDDKQVISPTAKESEVTLDSSMEPSESTPKLWWNSVVPILSTLIAVFAALLVTGYNTTVDGGQEMTAENLFGNGDSYSALLWGGFIGSVVTWVFIRLQYQYKGEIYNQWKHWVSCDFRMQIDGDDAEAPRPILNFKESLDVWIEGVKGLTAPVLVLLMAWGIGAAVKDVSCDLFFASVFSSDDLDYRSLPTLTFLISSLMSFCTGTSWGTMSIMFPLVLPAAWISSNGDQEIFVLVVSAILAGSVFGDHATAISDTTILSSMATKCDLRHHVVTQLPYALFVAVVAILMGYLPASFLFPGWLGLLLGIVVMFLAPLAFAEKVDHPQRRLDPTMRVVEWARVTLLKGKPTETAPMKSEKDVGDQAF</sequence>
<dbReference type="PANTHER" id="PTHR43478:SF1">
    <property type="entry name" value="NA+_H+ ANTIPORTER NHAC-LIKE C-TERMINAL DOMAIN-CONTAINING PROTEIN"/>
    <property type="match status" value="1"/>
</dbReference>
<comment type="caution">
    <text evidence="6">The sequence shown here is derived from an EMBL/GenBank/DDBJ whole genome shotgun (WGS) entry which is preliminary data.</text>
</comment>
<dbReference type="EMBL" id="LSRX01000397">
    <property type="protein sequence ID" value="OLP98418.1"/>
    <property type="molecule type" value="Genomic_DNA"/>
</dbReference>
<dbReference type="OMA" id="TWNMSIV"/>
<protein>
    <submittedName>
        <fullName evidence="6">Uncharacterized protein</fullName>
    </submittedName>
</protein>
<evidence type="ECO:0000256" key="4">
    <source>
        <dbReference type="ARBA" id="ARBA00022989"/>
    </source>
</evidence>
<dbReference type="OrthoDB" id="414371at2759"/>
<organism evidence="6 7">
    <name type="scientific">Symbiodinium microadriaticum</name>
    <name type="common">Dinoflagellate</name>
    <name type="synonym">Zooxanthella microadriatica</name>
    <dbReference type="NCBI Taxonomy" id="2951"/>
    <lineage>
        <taxon>Eukaryota</taxon>
        <taxon>Sar</taxon>
        <taxon>Alveolata</taxon>
        <taxon>Dinophyceae</taxon>
        <taxon>Suessiales</taxon>
        <taxon>Symbiodiniaceae</taxon>
        <taxon>Symbiodinium</taxon>
    </lineage>
</organism>
<name>A0A1Q9DTG3_SYMMI</name>
<evidence type="ECO:0000313" key="7">
    <source>
        <dbReference type="Proteomes" id="UP000186817"/>
    </source>
</evidence>
<dbReference type="AlphaFoldDB" id="A0A1Q9DTG3"/>
<keyword evidence="5" id="KW-0472">Membrane</keyword>
<dbReference type="PANTHER" id="PTHR43478">
    <property type="entry name" value="NA+/H+ ANTIPORTER-RELATED"/>
    <property type="match status" value="1"/>
</dbReference>
<evidence type="ECO:0000256" key="3">
    <source>
        <dbReference type="ARBA" id="ARBA00022692"/>
    </source>
</evidence>
<proteinExistence type="predicted"/>
<accession>A0A1Q9DTG3</accession>
<keyword evidence="3" id="KW-0812">Transmembrane</keyword>
<evidence type="ECO:0000313" key="6">
    <source>
        <dbReference type="EMBL" id="OLP98418.1"/>
    </source>
</evidence>
<dbReference type="Pfam" id="PF03553">
    <property type="entry name" value="Na_H_antiporter"/>
    <property type="match status" value="2"/>
</dbReference>
<comment type="subcellular location">
    <subcellularLocation>
        <location evidence="1">Cell membrane</location>
        <topology evidence="1">Multi-pass membrane protein</topology>
    </subcellularLocation>
</comment>
<keyword evidence="4" id="KW-1133">Transmembrane helix</keyword>
<evidence type="ECO:0000256" key="1">
    <source>
        <dbReference type="ARBA" id="ARBA00004651"/>
    </source>
</evidence>
<evidence type="ECO:0000256" key="2">
    <source>
        <dbReference type="ARBA" id="ARBA00022475"/>
    </source>
</evidence>
<keyword evidence="7" id="KW-1185">Reference proteome</keyword>
<dbReference type="InterPro" id="IPR018461">
    <property type="entry name" value="Na/H_Antiport_NhaC-like_C"/>
</dbReference>
<dbReference type="GO" id="GO:0005886">
    <property type="term" value="C:plasma membrane"/>
    <property type="evidence" value="ECO:0007669"/>
    <property type="project" value="UniProtKB-SubCell"/>
</dbReference>
<reference evidence="6 7" key="1">
    <citation type="submission" date="2016-02" db="EMBL/GenBank/DDBJ databases">
        <title>Genome analysis of coral dinoflagellate symbionts highlights evolutionary adaptations to a symbiotic lifestyle.</title>
        <authorList>
            <person name="Aranda M."/>
            <person name="Li Y."/>
            <person name="Liew Y.J."/>
            <person name="Baumgarten S."/>
            <person name="Simakov O."/>
            <person name="Wilson M."/>
            <person name="Piel J."/>
            <person name="Ashoor H."/>
            <person name="Bougouffa S."/>
            <person name="Bajic V.B."/>
            <person name="Ryu T."/>
            <person name="Ravasi T."/>
            <person name="Bayer T."/>
            <person name="Micklem G."/>
            <person name="Kim H."/>
            <person name="Bhak J."/>
            <person name="Lajeunesse T.C."/>
            <person name="Voolstra C.R."/>
        </authorList>
    </citation>
    <scope>NUCLEOTIDE SEQUENCE [LARGE SCALE GENOMIC DNA]</scope>
    <source>
        <strain evidence="6 7">CCMP2467</strain>
    </source>
</reference>
<dbReference type="Proteomes" id="UP000186817">
    <property type="component" value="Unassembled WGS sequence"/>
</dbReference>
<evidence type="ECO:0000256" key="5">
    <source>
        <dbReference type="ARBA" id="ARBA00023136"/>
    </source>
</evidence>
<gene>
    <name evidence="6" type="ORF">AK812_SmicGene19141</name>
</gene>
<keyword evidence="2" id="KW-1003">Cell membrane</keyword>